<feature type="compositionally biased region" description="Basic and acidic residues" evidence="10">
    <location>
        <begin position="717"/>
        <end position="727"/>
    </location>
</feature>
<proteinExistence type="inferred from homology"/>
<evidence type="ECO:0000256" key="1">
    <source>
        <dbReference type="ARBA" id="ARBA00004123"/>
    </source>
</evidence>
<gene>
    <name evidence="11" type="ORF">TcWFU_001574</name>
</gene>
<reference evidence="11 12" key="1">
    <citation type="journal article" date="2022" name="Front. Cell. Infect. Microbiol.">
        <title>The Genomes of Two Strains of Taenia crassiceps the Animal Model for the Study of Human Cysticercosis.</title>
        <authorList>
            <person name="Bobes R.J."/>
            <person name="Estrada K."/>
            <person name="Rios-Valencia D.G."/>
            <person name="Calderon-Gallegos A."/>
            <person name="de la Torre P."/>
            <person name="Carrero J.C."/>
            <person name="Sanchez-Flores A."/>
            <person name="Laclette J.P."/>
        </authorList>
    </citation>
    <scope>NUCLEOTIDE SEQUENCE [LARGE SCALE GENOMIC DNA]</scope>
    <source>
        <strain evidence="11">WFUcys</strain>
    </source>
</reference>
<feature type="compositionally biased region" description="Basic and acidic residues" evidence="10">
    <location>
        <begin position="651"/>
        <end position="665"/>
    </location>
</feature>
<evidence type="ECO:0000256" key="8">
    <source>
        <dbReference type="ARBA" id="ARBA00025232"/>
    </source>
</evidence>
<feature type="compositionally biased region" description="Basic residues" evidence="10">
    <location>
        <begin position="521"/>
        <end position="548"/>
    </location>
</feature>
<comment type="caution">
    <text evidence="11">The sequence shown here is derived from an EMBL/GenBank/DDBJ whole genome shotgun (WGS) entry which is preliminary data.</text>
</comment>
<feature type="compositionally biased region" description="Acidic residues" evidence="10">
    <location>
        <begin position="636"/>
        <end position="650"/>
    </location>
</feature>
<dbReference type="InterPro" id="IPR036390">
    <property type="entry name" value="WH_DNA-bd_sf"/>
</dbReference>
<evidence type="ECO:0000313" key="11">
    <source>
        <dbReference type="EMBL" id="KAL5108505.1"/>
    </source>
</evidence>
<dbReference type="InterPro" id="IPR036388">
    <property type="entry name" value="WH-like_DNA-bd_sf"/>
</dbReference>
<dbReference type="Proteomes" id="UP001651158">
    <property type="component" value="Unassembled WGS sequence"/>
</dbReference>
<sequence length="856" mass="93454">MFRDNLTTTAAACYCLTMYFLETTGAVASDPYWKDMIVFLAELIVLLLYTGMADSSNKARLDQQQPQQPLLTSQLLTVSSAASTFAANGLSATRSGTPVIVRTTAASPGLTRNLVVIRPSTVTASATPSAPRFFVQSGSSRPILPQLDNPSPLDGDNQPDASNAPVATLLRNAPITMRFDGHSQSVSAVPVASRLSLMKGPTVGSGGIAAARVRLGAVAEVAGSAAQPLNRKIIREMQVRVCPRADRKLSVLRYNVYDRIDLTGPLNNNAAGDSKSGSSSLPEVFIQRENNLRQYKASHNIVDAPTRGAGSEFGQEAREEARLRKLGIVRQGYRAEDQPWLLTVGKGRTAKRYRGVKEGSVSANVRHFVFCQTKDGNFDAYPVHEWYKFSPEITYRYLRDDEAEAEFSRRHKTMNLFNVMVKRKMADEAAEEAVGEGSEARSKSRSGTKSDKSTKRDRSSALLLTELDEWKDLGADDEEEEEEGAEGIGTGDAEGEKAGELGEGGEAGFPKKSDESEKKTNSKKRRAAAIVARKRRATKQRARRRRKGAIGNSSDEEDDVNEEAWDESDPDDHEGDEVDYMTDSSSDEEKLSEDDREQIYQEQGVDEEAGLKALLTDMSDSEEEQQNKPDNSNPDNFDEDGDDGAEDVDDKGEHDYKLRSGELKSRRGKTGFSDSSSNEDDSDDSSDDSSSDSSSSSASDSDVAPDDPARLARKAQKRAELSQRTFDKASPSTSLPLINDQSNSGATPKRPLEDSNLISTAASDSPPKRPKLADPATDDAFIAAVRKYLMRKPISVAELLKKIRSKRLVPHSSQIGRNTGVLGTDDVAETMLANALRQLRPLKHIINGQPVLSLKR</sequence>
<dbReference type="InterPro" id="IPR011039">
    <property type="entry name" value="TFIIF_interaction"/>
</dbReference>
<keyword evidence="4" id="KW-0805">Transcription regulation</keyword>
<feature type="compositionally biased region" description="Acidic residues" evidence="10">
    <location>
        <begin position="554"/>
        <end position="580"/>
    </location>
</feature>
<feature type="compositionally biased region" description="Basic and acidic residues" evidence="10">
    <location>
        <begin position="509"/>
        <end position="520"/>
    </location>
</feature>
<feature type="compositionally biased region" description="Polar residues" evidence="10">
    <location>
        <begin position="730"/>
        <end position="746"/>
    </location>
</feature>
<evidence type="ECO:0000256" key="2">
    <source>
        <dbReference type="ARBA" id="ARBA00005249"/>
    </source>
</evidence>
<feature type="region of interest" description="Disordered" evidence="10">
    <location>
        <begin position="432"/>
        <end position="774"/>
    </location>
</feature>
<dbReference type="PANTHER" id="PTHR13011">
    <property type="entry name" value="TFIIF-ALPHA"/>
    <property type="match status" value="1"/>
</dbReference>
<protein>
    <recommendedName>
        <fullName evidence="3">General transcription factor IIF subunit 1</fullName>
    </recommendedName>
    <alternativeName>
        <fullName evidence="9">Transcription initiation factor IIF subunit alpha</fullName>
    </alternativeName>
</protein>
<dbReference type="EMBL" id="JAKROA010000003">
    <property type="protein sequence ID" value="KAL5108505.1"/>
    <property type="molecule type" value="Genomic_DNA"/>
</dbReference>
<feature type="compositionally biased region" description="Acidic residues" evidence="10">
    <location>
        <begin position="475"/>
        <end position="485"/>
    </location>
</feature>
<comment type="subcellular location">
    <subcellularLocation>
        <location evidence="1">Nucleus</location>
    </subcellularLocation>
</comment>
<feature type="region of interest" description="Disordered" evidence="10">
    <location>
        <begin position="137"/>
        <end position="164"/>
    </location>
</feature>
<evidence type="ECO:0000256" key="5">
    <source>
        <dbReference type="ARBA" id="ARBA00023125"/>
    </source>
</evidence>
<dbReference type="Gene3D" id="1.10.10.10">
    <property type="entry name" value="Winged helix-like DNA-binding domain superfamily/Winged helix DNA-binding domain"/>
    <property type="match status" value="1"/>
</dbReference>
<accession>A0ABR4QGD9</accession>
<name>A0ABR4QGD9_9CEST</name>
<comment type="similarity">
    <text evidence="2">Belongs to the TFIIF alpha subunit family.</text>
</comment>
<evidence type="ECO:0000256" key="3">
    <source>
        <dbReference type="ARBA" id="ARBA00020812"/>
    </source>
</evidence>
<evidence type="ECO:0000313" key="12">
    <source>
        <dbReference type="Proteomes" id="UP001651158"/>
    </source>
</evidence>
<keyword evidence="5" id="KW-0238">DNA-binding</keyword>
<keyword evidence="7" id="KW-0539">Nucleus</keyword>
<comment type="function">
    <text evidence="8">TFIIF is a general transcription initiation factor that binds to RNA polymerase II and helps to recruit it to the initiation complex in collaboration with TFIIB. It promotes transcription elongation.</text>
</comment>
<dbReference type="Pfam" id="PF05793">
    <property type="entry name" value="TFIIF_alpha"/>
    <property type="match status" value="1"/>
</dbReference>
<evidence type="ECO:0000256" key="10">
    <source>
        <dbReference type="SAM" id="MobiDB-lite"/>
    </source>
</evidence>
<evidence type="ECO:0000256" key="4">
    <source>
        <dbReference type="ARBA" id="ARBA00023015"/>
    </source>
</evidence>
<feature type="compositionally biased region" description="Low complexity" evidence="10">
    <location>
        <begin position="691"/>
        <end position="702"/>
    </location>
</feature>
<feature type="compositionally biased region" description="Acidic residues" evidence="10">
    <location>
        <begin position="677"/>
        <end position="690"/>
    </location>
</feature>
<keyword evidence="12" id="KW-1185">Reference proteome</keyword>
<organism evidence="11 12">
    <name type="scientific">Taenia crassiceps</name>
    <dbReference type="NCBI Taxonomy" id="6207"/>
    <lineage>
        <taxon>Eukaryota</taxon>
        <taxon>Metazoa</taxon>
        <taxon>Spiralia</taxon>
        <taxon>Lophotrochozoa</taxon>
        <taxon>Platyhelminthes</taxon>
        <taxon>Cestoda</taxon>
        <taxon>Eucestoda</taxon>
        <taxon>Cyclophyllidea</taxon>
        <taxon>Taeniidae</taxon>
        <taxon>Taenia</taxon>
    </lineage>
</organism>
<dbReference type="SUPFAM" id="SSF46785">
    <property type="entry name" value="Winged helix' DNA-binding domain"/>
    <property type="match status" value="1"/>
</dbReference>
<evidence type="ECO:0000256" key="6">
    <source>
        <dbReference type="ARBA" id="ARBA00023163"/>
    </source>
</evidence>
<keyword evidence="6" id="KW-0804">Transcription</keyword>
<evidence type="ECO:0000256" key="7">
    <source>
        <dbReference type="ARBA" id="ARBA00023242"/>
    </source>
</evidence>
<dbReference type="SUPFAM" id="SSF50916">
    <property type="entry name" value="Rap30/74 interaction domains"/>
    <property type="match status" value="1"/>
</dbReference>
<dbReference type="InterPro" id="IPR008851">
    <property type="entry name" value="TFIIF-alpha"/>
</dbReference>
<feature type="compositionally biased region" description="Basic and acidic residues" evidence="10">
    <location>
        <begin position="438"/>
        <end position="459"/>
    </location>
</feature>
<dbReference type="PANTHER" id="PTHR13011:SF0">
    <property type="entry name" value="GENERAL TRANSCRIPTION FACTOR IIF SUBUNIT 1"/>
    <property type="match status" value="1"/>
</dbReference>
<evidence type="ECO:0000256" key="9">
    <source>
        <dbReference type="ARBA" id="ARBA00031523"/>
    </source>
</evidence>